<dbReference type="Proteomes" id="UP000229381">
    <property type="component" value="Unassembled WGS sequence"/>
</dbReference>
<evidence type="ECO:0000313" key="3">
    <source>
        <dbReference type="Proteomes" id="UP000229381"/>
    </source>
</evidence>
<protein>
    <submittedName>
        <fullName evidence="2">Uncharacterized protein</fullName>
    </submittedName>
</protein>
<name>A0A2H0MRY6_9BACT</name>
<proteinExistence type="predicted"/>
<accession>A0A2H0MRY6</accession>
<feature type="transmembrane region" description="Helical" evidence="1">
    <location>
        <begin position="7"/>
        <end position="26"/>
    </location>
</feature>
<sequence length="439" mass="48648">MVGIKKTVVIILIFAFSLSLIPNFLYNGGREVLGDENPCAGVTCPAGCEPKAQEETGTCACINCPIPCQFGTEIVTNKSCLPMSGELEEWTCGKEIPIGEAIDRSAILASKMLAEFNGIIESGQIMVEKTETILNGNPEEGVPPIADWECGNMCSAGCYKYFSISAWERVEGPPGICGSGPQPPGGIAAKKECQEDASQCETCAQCRVSQSCCWETTFAPDPDFPENTVKCKYCPQAGACQESCSLYWCDKRYDVDGTLIKPGCCDDFFNPIINGYSNIKGAQEDLKNDIDEKYSDGGVLKDLPDKFKFKRSYILEQLDFARCELAQCWIPAEDYPAILSGEKSGKHLFTCKSVSDTGLFEDDQLVCSATQIMDEWEEVQELWGEMLDAPWWQKPIIFFQVVWKTLTAAGQFLWGLIKEWFDVGKEEGCYPTNYYCCHF</sequence>
<evidence type="ECO:0000313" key="2">
    <source>
        <dbReference type="EMBL" id="PIQ98604.1"/>
    </source>
</evidence>
<reference evidence="2 3" key="1">
    <citation type="submission" date="2017-09" db="EMBL/GenBank/DDBJ databases">
        <title>Depth-based differentiation of microbial function through sediment-hosted aquifers and enrichment of novel symbionts in the deep terrestrial subsurface.</title>
        <authorList>
            <person name="Probst A.J."/>
            <person name="Ladd B."/>
            <person name="Jarett J.K."/>
            <person name="Geller-Mcgrath D.E."/>
            <person name="Sieber C.M."/>
            <person name="Emerson J.B."/>
            <person name="Anantharaman K."/>
            <person name="Thomas B.C."/>
            <person name="Malmstrom R."/>
            <person name="Stieglmeier M."/>
            <person name="Klingl A."/>
            <person name="Woyke T."/>
            <person name="Ryan C.M."/>
            <person name="Banfield J.F."/>
        </authorList>
    </citation>
    <scope>NUCLEOTIDE SEQUENCE [LARGE SCALE GENOMIC DNA]</scope>
    <source>
        <strain evidence="2">CG11_big_fil_rev_8_21_14_0_20_39_9</strain>
    </source>
</reference>
<organism evidence="2 3">
    <name type="scientific">Candidatus Nealsonbacteria bacterium CG11_big_fil_rev_8_21_14_0_20_39_9</name>
    <dbReference type="NCBI Taxonomy" id="1974715"/>
    <lineage>
        <taxon>Bacteria</taxon>
        <taxon>Candidatus Nealsoniibacteriota</taxon>
    </lineage>
</organism>
<dbReference type="AlphaFoldDB" id="A0A2H0MRY6"/>
<gene>
    <name evidence="2" type="ORF">COV64_00300</name>
</gene>
<keyword evidence="1" id="KW-0812">Transmembrane</keyword>
<comment type="caution">
    <text evidence="2">The sequence shown here is derived from an EMBL/GenBank/DDBJ whole genome shotgun (WGS) entry which is preliminary data.</text>
</comment>
<dbReference type="EMBL" id="PCWI01000007">
    <property type="protein sequence ID" value="PIQ98604.1"/>
    <property type="molecule type" value="Genomic_DNA"/>
</dbReference>
<keyword evidence="1" id="KW-1133">Transmembrane helix</keyword>
<keyword evidence="1" id="KW-0472">Membrane</keyword>
<evidence type="ECO:0000256" key="1">
    <source>
        <dbReference type="SAM" id="Phobius"/>
    </source>
</evidence>